<reference evidence="2" key="1">
    <citation type="journal article" date="2005" name="Nature">
        <title>The map-based sequence of the rice genome.</title>
        <authorList>
            <consortium name="International rice genome sequencing project (IRGSP)"/>
            <person name="Matsumoto T."/>
            <person name="Wu J."/>
            <person name="Kanamori H."/>
            <person name="Katayose Y."/>
            <person name="Fujisawa M."/>
            <person name="Namiki N."/>
            <person name="Mizuno H."/>
            <person name="Yamamoto K."/>
            <person name="Antonio B.A."/>
            <person name="Baba T."/>
            <person name="Sakata K."/>
            <person name="Nagamura Y."/>
            <person name="Aoki H."/>
            <person name="Arikawa K."/>
            <person name="Arita K."/>
            <person name="Bito T."/>
            <person name="Chiden Y."/>
            <person name="Fujitsuka N."/>
            <person name="Fukunaka R."/>
            <person name="Hamada M."/>
            <person name="Harada C."/>
            <person name="Hayashi A."/>
            <person name="Hijishita S."/>
            <person name="Honda M."/>
            <person name="Hosokawa S."/>
            <person name="Ichikawa Y."/>
            <person name="Idonuma A."/>
            <person name="Iijima M."/>
            <person name="Ikeda M."/>
            <person name="Ikeno M."/>
            <person name="Ito K."/>
            <person name="Ito S."/>
            <person name="Ito T."/>
            <person name="Ito Y."/>
            <person name="Ito Y."/>
            <person name="Iwabuchi A."/>
            <person name="Kamiya K."/>
            <person name="Karasawa W."/>
            <person name="Kurita K."/>
            <person name="Katagiri S."/>
            <person name="Kikuta A."/>
            <person name="Kobayashi H."/>
            <person name="Kobayashi N."/>
            <person name="Machita K."/>
            <person name="Maehara T."/>
            <person name="Masukawa M."/>
            <person name="Mizubayashi T."/>
            <person name="Mukai Y."/>
            <person name="Nagasaki H."/>
            <person name="Nagata Y."/>
            <person name="Naito S."/>
            <person name="Nakashima M."/>
            <person name="Nakama Y."/>
            <person name="Nakamichi Y."/>
            <person name="Nakamura M."/>
            <person name="Meguro A."/>
            <person name="Negishi M."/>
            <person name="Ohta I."/>
            <person name="Ohta T."/>
            <person name="Okamoto M."/>
            <person name="Ono N."/>
            <person name="Saji S."/>
            <person name="Sakaguchi M."/>
            <person name="Sakai K."/>
            <person name="Shibata M."/>
            <person name="Shimokawa T."/>
            <person name="Song J."/>
            <person name="Takazaki Y."/>
            <person name="Terasawa K."/>
            <person name="Tsugane M."/>
            <person name="Tsuji K."/>
            <person name="Ueda S."/>
            <person name="Waki K."/>
            <person name="Yamagata H."/>
            <person name="Yamamoto M."/>
            <person name="Yamamoto S."/>
            <person name="Yamane H."/>
            <person name="Yoshiki S."/>
            <person name="Yoshihara R."/>
            <person name="Yukawa K."/>
            <person name="Zhong H."/>
            <person name="Yano M."/>
            <person name="Yuan Q."/>
            <person name="Ouyang S."/>
            <person name="Liu J."/>
            <person name="Jones K.M."/>
            <person name="Gansberger K."/>
            <person name="Moffat K."/>
            <person name="Hill J."/>
            <person name="Bera J."/>
            <person name="Fadrosh D."/>
            <person name="Jin S."/>
            <person name="Johri S."/>
            <person name="Kim M."/>
            <person name="Overton L."/>
            <person name="Reardon M."/>
            <person name="Tsitrin T."/>
            <person name="Vuong H."/>
            <person name="Weaver B."/>
            <person name="Ciecko A."/>
            <person name="Tallon L."/>
            <person name="Jackson J."/>
            <person name="Pai G."/>
            <person name="Aken S.V."/>
            <person name="Utterback T."/>
            <person name="Reidmuller S."/>
            <person name="Feldblyum T."/>
            <person name="Hsiao J."/>
            <person name="Zismann V."/>
            <person name="Iobst S."/>
            <person name="de Vazeille A.R."/>
            <person name="Buell C.R."/>
            <person name="Ying K."/>
            <person name="Li Y."/>
            <person name="Lu T."/>
            <person name="Huang Y."/>
            <person name="Zhao Q."/>
            <person name="Feng Q."/>
            <person name="Zhang L."/>
            <person name="Zhu J."/>
            <person name="Weng Q."/>
            <person name="Mu J."/>
            <person name="Lu Y."/>
            <person name="Fan D."/>
            <person name="Liu Y."/>
            <person name="Guan J."/>
            <person name="Zhang Y."/>
            <person name="Yu S."/>
            <person name="Liu X."/>
            <person name="Zhang Y."/>
            <person name="Hong G."/>
            <person name="Han B."/>
            <person name="Choisne N."/>
            <person name="Demange N."/>
            <person name="Orjeda G."/>
            <person name="Samain S."/>
            <person name="Cattolico L."/>
            <person name="Pelletier E."/>
            <person name="Couloux A."/>
            <person name="Segurens B."/>
            <person name="Wincker P."/>
            <person name="D'Hont A."/>
            <person name="Scarpelli C."/>
            <person name="Weissenbach J."/>
            <person name="Salanoubat M."/>
            <person name="Quetier F."/>
            <person name="Yu Y."/>
            <person name="Kim H.R."/>
            <person name="Rambo T."/>
            <person name="Currie J."/>
            <person name="Collura K."/>
            <person name="Luo M."/>
            <person name="Yang T."/>
            <person name="Ammiraju J.S.S."/>
            <person name="Engler F."/>
            <person name="Soderlund C."/>
            <person name="Wing R.A."/>
            <person name="Palmer L.E."/>
            <person name="de la Bastide M."/>
            <person name="Spiegel L."/>
            <person name="Nascimento L."/>
            <person name="Zutavern T."/>
            <person name="O'Shaughnessy A."/>
            <person name="Dike S."/>
            <person name="Dedhia N."/>
            <person name="Preston R."/>
            <person name="Balija V."/>
            <person name="McCombie W.R."/>
            <person name="Chow T."/>
            <person name="Chen H."/>
            <person name="Chung M."/>
            <person name="Chen C."/>
            <person name="Shaw J."/>
            <person name="Wu H."/>
            <person name="Hsiao K."/>
            <person name="Chao Y."/>
            <person name="Chu M."/>
            <person name="Cheng C."/>
            <person name="Hour A."/>
            <person name="Lee P."/>
            <person name="Lin S."/>
            <person name="Lin Y."/>
            <person name="Liou J."/>
            <person name="Liu S."/>
            <person name="Hsing Y."/>
            <person name="Raghuvanshi S."/>
            <person name="Mohanty A."/>
            <person name="Bharti A.K."/>
            <person name="Gaur A."/>
            <person name="Gupta V."/>
            <person name="Kumar D."/>
            <person name="Ravi V."/>
            <person name="Vij S."/>
            <person name="Kapur A."/>
            <person name="Khurana P."/>
            <person name="Khurana P."/>
            <person name="Khurana J.P."/>
            <person name="Tyagi A.K."/>
            <person name="Gaikwad K."/>
            <person name="Singh A."/>
            <person name="Dalal V."/>
            <person name="Srivastava S."/>
            <person name="Dixit A."/>
            <person name="Pal A.K."/>
            <person name="Ghazi I.A."/>
            <person name="Yadav M."/>
            <person name="Pandit A."/>
            <person name="Bhargava A."/>
            <person name="Sureshbabu K."/>
            <person name="Batra K."/>
            <person name="Sharma T.R."/>
            <person name="Mohapatra T."/>
            <person name="Singh N.K."/>
            <person name="Messing J."/>
            <person name="Nelson A.B."/>
            <person name="Fuks G."/>
            <person name="Kavchok S."/>
            <person name="Keizer G."/>
            <person name="Linton E."/>
            <person name="Llaca V."/>
            <person name="Song R."/>
            <person name="Tanyolac B."/>
            <person name="Young S."/>
            <person name="Ho-Il K."/>
            <person name="Hahn J.H."/>
            <person name="Sangsakoo G."/>
            <person name="Vanavichit A."/>
            <person name="de Mattos Luiz.A.T."/>
            <person name="Zimmer P.D."/>
            <person name="Malone G."/>
            <person name="Dellagostin O."/>
            <person name="de Oliveira A.C."/>
            <person name="Bevan M."/>
            <person name="Bancroft I."/>
            <person name="Minx P."/>
            <person name="Cordum H."/>
            <person name="Wilson R."/>
            <person name="Cheng Z."/>
            <person name="Jin W."/>
            <person name="Jiang J."/>
            <person name="Leong S.A."/>
            <person name="Iwama H."/>
            <person name="Gojobori T."/>
            <person name="Itoh T."/>
            <person name="Niimura Y."/>
            <person name="Fujii Y."/>
            <person name="Habara T."/>
            <person name="Sakai H."/>
            <person name="Sato Y."/>
            <person name="Wilson G."/>
            <person name="Kumar K."/>
            <person name="McCouch S."/>
            <person name="Juretic N."/>
            <person name="Hoen D."/>
            <person name="Wright S."/>
            <person name="Bruskiewich R."/>
            <person name="Bureau T."/>
            <person name="Miyao A."/>
            <person name="Hirochika H."/>
            <person name="Nishikawa T."/>
            <person name="Kadowaki K."/>
            <person name="Sugiura M."/>
            <person name="Burr B."/>
            <person name="Sasaki T."/>
        </authorList>
    </citation>
    <scope>NUCLEOTIDE SEQUENCE [LARGE SCALE GENOMIC DNA]</scope>
    <source>
        <strain evidence="2">cv. Nipponbare</strain>
    </source>
</reference>
<dbReference type="Proteomes" id="UP000000763">
    <property type="component" value="Chromosome 7"/>
</dbReference>
<proteinExistence type="predicted"/>
<organism evidence="1 2">
    <name type="scientific">Oryza sativa subsp. japonica</name>
    <name type="common">Rice</name>
    <dbReference type="NCBI Taxonomy" id="39947"/>
    <lineage>
        <taxon>Eukaryota</taxon>
        <taxon>Viridiplantae</taxon>
        <taxon>Streptophyta</taxon>
        <taxon>Embryophyta</taxon>
        <taxon>Tracheophyta</taxon>
        <taxon>Spermatophyta</taxon>
        <taxon>Magnoliopsida</taxon>
        <taxon>Liliopsida</taxon>
        <taxon>Poales</taxon>
        <taxon>Poaceae</taxon>
        <taxon>BOP clade</taxon>
        <taxon>Oryzoideae</taxon>
        <taxon>Oryzeae</taxon>
        <taxon>Oryzinae</taxon>
        <taxon>Oryza</taxon>
        <taxon>Oryza sativa</taxon>
    </lineage>
</organism>
<reference evidence="2" key="2">
    <citation type="journal article" date="2008" name="Nucleic Acids Res.">
        <title>The rice annotation project database (RAP-DB): 2008 update.</title>
        <authorList>
            <consortium name="The rice annotation project (RAP)"/>
        </authorList>
    </citation>
    <scope>GENOME REANNOTATION</scope>
    <source>
        <strain evidence="2">cv. Nipponbare</strain>
    </source>
</reference>
<dbReference type="EMBL" id="AP004299">
    <property type="protein sequence ID" value="BAC45130.1"/>
    <property type="molecule type" value="Genomic_DNA"/>
</dbReference>
<dbReference type="AlphaFoldDB" id="Q8GVR4"/>
<gene>
    <name evidence="1" type="primary">P0434A03.132</name>
</gene>
<evidence type="ECO:0000313" key="1">
    <source>
        <dbReference type="EMBL" id="BAC45130.1"/>
    </source>
</evidence>
<protein>
    <submittedName>
        <fullName evidence="1">Uncharacterized protein</fullName>
    </submittedName>
</protein>
<accession>Q8GVR4</accession>
<evidence type="ECO:0000313" key="2">
    <source>
        <dbReference type="Proteomes" id="UP000000763"/>
    </source>
</evidence>
<sequence length="59" mass="6776">MDKMDPHVRCNRRKPTFNYHNRLRNPPVSDLPRLEACWAGPGGVGSGWPSTWMSRITPQ</sequence>
<name>Q8GVR4_ORYSJ</name>